<dbReference type="GO" id="GO:0003677">
    <property type="term" value="F:DNA binding"/>
    <property type="evidence" value="ECO:0007669"/>
    <property type="project" value="InterPro"/>
</dbReference>
<dbReference type="InterPro" id="IPR013762">
    <property type="entry name" value="Integrase-like_cat_sf"/>
</dbReference>
<dbReference type="EMBL" id="BARW01031275">
    <property type="protein sequence ID" value="GAJ14697.1"/>
    <property type="molecule type" value="Genomic_DNA"/>
</dbReference>
<feature type="non-terminal residue" evidence="3">
    <location>
        <position position="1"/>
    </location>
</feature>
<evidence type="ECO:0000256" key="1">
    <source>
        <dbReference type="ARBA" id="ARBA00023172"/>
    </source>
</evidence>
<dbReference type="SUPFAM" id="SSF56349">
    <property type="entry name" value="DNA breaking-rejoining enzymes"/>
    <property type="match status" value="1"/>
</dbReference>
<evidence type="ECO:0000259" key="2">
    <source>
        <dbReference type="Pfam" id="PF00589"/>
    </source>
</evidence>
<protein>
    <recommendedName>
        <fullName evidence="2">Tyr recombinase domain-containing protein</fullName>
    </recommendedName>
</protein>
<dbReference type="Pfam" id="PF00589">
    <property type="entry name" value="Phage_integrase"/>
    <property type="match status" value="1"/>
</dbReference>
<dbReference type="GO" id="GO:0015074">
    <property type="term" value="P:DNA integration"/>
    <property type="evidence" value="ECO:0007669"/>
    <property type="project" value="InterPro"/>
</dbReference>
<dbReference type="AlphaFoldDB" id="X1VC11"/>
<dbReference type="CDD" id="cd00397">
    <property type="entry name" value="DNA_BRE_C"/>
    <property type="match status" value="1"/>
</dbReference>
<dbReference type="GO" id="GO:0006310">
    <property type="term" value="P:DNA recombination"/>
    <property type="evidence" value="ECO:0007669"/>
    <property type="project" value="UniProtKB-KW"/>
</dbReference>
<dbReference type="InterPro" id="IPR002104">
    <property type="entry name" value="Integrase_catalytic"/>
</dbReference>
<name>X1VC11_9ZZZZ</name>
<comment type="caution">
    <text evidence="3">The sequence shown here is derived from an EMBL/GenBank/DDBJ whole genome shotgun (WGS) entry which is preliminary data.</text>
</comment>
<accession>X1VC11</accession>
<feature type="domain" description="Tyr recombinase" evidence="2">
    <location>
        <begin position="1"/>
        <end position="37"/>
    </location>
</feature>
<gene>
    <name evidence="3" type="ORF">S12H4_49787</name>
</gene>
<sequence>HTFGTNYAANEGCDPSVLQEIMGHKDFKTTLRYIQNNPIRMARNHQCCTPLKVLGRAAQGVLFETQVVKEAEAILEGRST</sequence>
<evidence type="ECO:0000313" key="3">
    <source>
        <dbReference type="EMBL" id="GAJ14697.1"/>
    </source>
</evidence>
<reference evidence="3" key="1">
    <citation type="journal article" date="2014" name="Front. Microbiol.">
        <title>High frequency of phylogenetically diverse reductive dehalogenase-homologous genes in deep subseafloor sedimentary metagenomes.</title>
        <authorList>
            <person name="Kawai M."/>
            <person name="Futagami T."/>
            <person name="Toyoda A."/>
            <person name="Takaki Y."/>
            <person name="Nishi S."/>
            <person name="Hori S."/>
            <person name="Arai W."/>
            <person name="Tsubouchi T."/>
            <person name="Morono Y."/>
            <person name="Uchiyama I."/>
            <person name="Ito T."/>
            <person name="Fujiyama A."/>
            <person name="Inagaki F."/>
            <person name="Takami H."/>
        </authorList>
    </citation>
    <scope>NUCLEOTIDE SEQUENCE</scope>
    <source>
        <strain evidence="3">Expedition CK06-06</strain>
    </source>
</reference>
<dbReference type="InterPro" id="IPR011010">
    <property type="entry name" value="DNA_brk_join_enz"/>
</dbReference>
<keyword evidence="1" id="KW-0233">DNA recombination</keyword>
<dbReference type="Gene3D" id="1.10.443.10">
    <property type="entry name" value="Intergrase catalytic core"/>
    <property type="match status" value="1"/>
</dbReference>
<proteinExistence type="predicted"/>
<organism evidence="3">
    <name type="scientific">marine sediment metagenome</name>
    <dbReference type="NCBI Taxonomy" id="412755"/>
    <lineage>
        <taxon>unclassified sequences</taxon>
        <taxon>metagenomes</taxon>
        <taxon>ecological metagenomes</taxon>
    </lineage>
</organism>